<keyword evidence="1" id="KW-0449">Lipoprotein</keyword>
<gene>
    <name evidence="1" type="ORF">Ctob_012097</name>
</gene>
<keyword evidence="2" id="KW-1185">Reference proteome</keyword>
<dbReference type="InterPro" id="IPR011050">
    <property type="entry name" value="Pectin_lyase_fold/virulence"/>
</dbReference>
<evidence type="ECO:0000313" key="1">
    <source>
        <dbReference type="EMBL" id="KOO52977.1"/>
    </source>
</evidence>
<dbReference type="Proteomes" id="UP000037460">
    <property type="component" value="Unassembled WGS sequence"/>
</dbReference>
<proteinExistence type="predicted"/>
<name>A0A0M0LQ19_9EUKA</name>
<sequence>RVSAVALSSLSLASSTRRRSTGSTVEPKAFRMRSMLRTTLLALSVATAHAQAFEDMIHVSGNINSQTWFAAYKYVLTDQVFVASGKTLTIEPGTTIFASPASLSGGAPALIVEKGGRISAPGTSISPITFTAFNPTVSSSSSVSTDSTSADTVLETRGKWGGLILLGSAPTNVATTTQIEGITAKTYGGTNPTDSSGSLQYVRVWHGGAVVGANNEINGITFGGVGSGTVVDHCEVAFNLDDGFEFFGGTVNVKYLSVLFVGDDALDTDQGYIGKGQFLFVMEGLSGDHAMEMDSGNNVTQDVSPRSHPAFYSFTLIGGGTGAGARTGELIHVNDGTGGKFGNGILAYPHGNGLLFEDCGSTLSYTQTLPAASVSISNPGYFYFSTNNIIDTTEPASQFALHTGTTSACNPANTWTAVSGAPGFAAVAPTDLAEGSATFNPLPSATGLACSGTKDAPPNGDTFFSAVSCKGAFGSATDNWLAGYSWLACSGNMAGRTCTAIPPSPFATLASNTTMLGGTLSTSTGLVSSTSYLMATQLFVPSGVTLTIAPGTSIFALPVPTGVAAPALVVLKGGALVATGTATMPITFTSVLAESALVSSATASTDSNENAITLGERGKWGGLILLGNAPTNMPTTTEIEGISGYTYGGINPTDNSGSLQYVRVWHGGAIVGANNEINGITFGGVGSNTTVAYCEVAYNADDGFEFFGGTVNVKYLSVLFAGDDAFDTDDGYVGKGQFLFALLGAVGNHGAEMDSRYGSLPRSHPAFYGMTIVGAGALSTRPGNAMMRLREGTGGKFGNMILANVATHPGIRIDTCSSGGSTAPTIESVLPASTTSLGTYLFFSSNNIIQSPTAGFQIVPPCTGTAPAFVNADPLISGGTFTETSMVPIDPRPACGSAAYSNVDPVPNGDAFFSATTYKGAFGSVNWLDGWSFFNLPN</sequence>
<evidence type="ECO:0000313" key="2">
    <source>
        <dbReference type="Proteomes" id="UP000037460"/>
    </source>
</evidence>
<dbReference type="SUPFAM" id="SSF51126">
    <property type="entry name" value="Pectin lyase-like"/>
    <property type="match status" value="1"/>
</dbReference>
<feature type="non-terminal residue" evidence="1">
    <location>
        <position position="938"/>
    </location>
</feature>
<feature type="non-terminal residue" evidence="1">
    <location>
        <position position="1"/>
    </location>
</feature>
<protein>
    <submittedName>
        <fullName evidence="1">Lipoprotein</fullName>
    </submittedName>
</protein>
<accession>A0A0M0LQ19</accession>
<dbReference type="AlphaFoldDB" id="A0A0M0LQ19"/>
<dbReference type="PANTHER" id="PTHR41339">
    <property type="entry name" value="LIPL48"/>
    <property type="match status" value="1"/>
</dbReference>
<organism evidence="1 2">
    <name type="scientific">Chrysochromulina tobinii</name>
    <dbReference type="NCBI Taxonomy" id="1460289"/>
    <lineage>
        <taxon>Eukaryota</taxon>
        <taxon>Haptista</taxon>
        <taxon>Haptophyta</taxon>
        <taxon>Prymnesiophyceae</taxon>
        <taxon>Prymnesiales</taxon>
        <taxon>Chrysochromulinaceae</taxon>
        <taxon>Chrysochromulina</taxon>
    </lineage>
</organism>
<dbReference type="EMBL" id="JWZX01000433">
    <property type="protein sequence ID" value="KOO52977.1"/>
    <property type="molecule type" value="Genomic_DNA"/>
</dbReference>
<reference evidence="2" key="1">
    <citation type="journal article" date="2015" name="PLoS Genet.">
        <title>Genome Sequence and Transcriptome Analyses of Chrysochromulina tobin: Metabolic Tools for Enhanced Algal Fitness in the Prominent Order Prymnesiales (Haptophyceae).</title>
        <authorList>
            <person name="Hovde B.T."/>
            <person name="Deodato C.R."/>
            <person name="Hunsperger H.M."/>
            <person name="Ryken S.A."/>
            <person name="Yost W."/>
            <person name="Jha R.K."/>
            <person name="Patterson J."/>
            <person name="Monnat R.J. Jr."/>
            <person name="Barlow S.B."/>
            <person name="Starkenburg S.R."/>
            <person name="Cattolico R.A."/>
        </authorList>
    </citation>
    <scope>NUCLEOTIDE SEQUENCE</scope>
    <source>
        <strain evidence="2">CCMP291</strain>
    </source>
</reference>
<dbReference type="OrthoDB" id="428748at2759"/>
<dbReference type="PANTHER" id="PTHR41339:SF1">
    <property type="entry name" value="SECRETED PROTEIN"/>
    <property type="match status" value="1"/>
</dbReference>
<comment type="caution">
    <text evidence="1">The sequence shown here is derived from an EMBL/GenBank/DDBJ whole genome shotgun (WGS) entry which is preliminary data.</text>
</comment>